<evidence type="ECO:0000256" key="7">
    <source>
        <dbReference type="ARBA" id="ARBA00005412"/>
    </source>
</evidence>
<dbReference type="FunFam" id="3.40.50.1970:FF:000007">
    <property type="entry name" value="Pentafunctional AROM polypeptide"/>
    <property type="match status" value="1"/>
</dbReference>
<evidence type="ECO:0000259" key="19">
    <source>
        <dbReference type="Pfam" id="PF01761"/>
    </source>
</evidence>
<dbReference type="NCBIfam" id="TIGR01357">
    <property type="entry name" value="aroB"/>
    <property type="match status" value="1"/>
</dbReference>
<comment type="similarity">
    <text evidence="7">Belongs to the sugar phosphate cyclases superfamily. Dehydroquinate synthase family.</text>
</comment>
<dbReference type="GO" id="GO:0005737">
    <property type="term" value="C:cytoplasm"/>
    <property type="evidence" value="ECO:0007669"/>
    <property type="project" value="UniProtKB-SubCell"/>
</dbReference>
<dbReference type="Gene3D" id="1.20.1090.10">
    <property type="entry name" value="Dehydroquinate synthase-like - alpha domain"/>
    <property type="match status" value="1"/>
</dbReference>
<comment type="cofactor">
    <cofactor evidence="3">
        <name>Co(2+)</name>
        <dbReference type="ChEBI" id="CHEBI:48828"/>
    </cofactor>
</comment>
<organism evidence="21">
    <name type="scientific">freshwater metagenome</name>
    <dbReference type="NCBI Taxonomy" id="449393"/>
    <lineage>
        <taxon>unclassified sequences</taxon>
        <taxon>metagenomes</taxon>
        <taxon>ecological metagenomes</taxon>
    </lineage>
</organism>
<keyword evidence="17" id="KW-0456">Lyase</keyword>
<dbReference type="GO" id="GO:0046872">
    <property type="term" value="F:metal ion binding"/>
    <property type="evidence" value="ECO:0007669"/>
    <property type="project" value="UniProtKB-KW"/>
</dbReference>
<dbReference type="PANTHER" id="PTHR43622">
    <property type="entry name" value="3-DEHYDROQUINATE SYNTHASE"/>
    <property type="match status" value="1"/>
</dbReference>
<evidence type="ECO:0000313" key="21">
    <source>
        <dbReference type="EMBL" id="CAB4331123.1"/>
    </source>
</evidence>
<comment type="subcellular location">
    <subcellularLocation>
        <location evidence="5">Cytoplasm</location>
    </subcellularLocation>
</comment>
<dbReference type="PIRSF" id="PIRSF001455">
    <property type="entry name" value="DHQ_synth"/>
    <property type="match status" value="1"/>
</dbReference>
<evidence type="ECO:0000256" key="12">
    <source>
        <dbReference type="ARBA" id="ARBA00022723"/>
    </source>
</evidence>
<evidence type="ECO:0000256" key="11">
    <source>
        <dbReference type="ARBA" id="ARBA00022605"/>
    </source>
</evidence>
<dbReference type="Gene3D" id="3.40.50.1970">
    <property type="match status" value="1"/>
</dbReference>
<dbReference type="InterPro" id="IPR050071">
    <property type="entry name" value="Dehydroquinate_synthase"/>
</dbReference>
<evidence type="ECO:0000256" key="15">
    <source>
        <dbReference type="ARBA" id="ARBA00023027"/>
    </source>
</evidence>
<comment type="cofactor">
    <cofactor evidence="2">
        <name>NAD(+)</name>
        <dbReference type="ChEBI" id="CHEBI:57540"/>
    </cofactor>
</comment>
<evidence type="ECO:0000256" key="5">
    <source>
        <dbReference type="ARBA" id="ARBA00004496"/>
    </source>
</evidence>
<keyword evidence="18" id="KW-0170">Cobalt</keyword>
<keyword evidence="14" id="KW-0862">Zinc</keyword>
<evidence type="ECO:0000256" key="8">
    <source>
        <dbReference type="ARBA" id="ARBA00013031"/>
    </source>
</evidence>
<keyword evidence="12" id="KW-0479">Metal-binding</keyword>
<evidence type="ECO:0000256" key="3">
    <source>
        <dbReference type="ARBA" id="ARBA00001941"/>
    </source>
</evidence>
<feature type="domain" description="3-dehydroquinate synthase N-terminal" evidence="19">
    <location>
        <begin position="61"/>
        <end position="171"/>
    </location>
</feature>
<keyword evidence="11" id="KW-0028">Amino-acid biosynthesis</keyword>
<dbReference type="EC" id="4.2.3.4" evidence="8"/>
<dbReference type="SUPFAM" id="SSF56796">
    <property type="entry name" value="Dehydroquinate synthase-like"/>
    <property type="match status" value="1"/>
</dbReference>
<evidence type="ECO:0000256" key="9">
    <source>
        <dbReference type="ARBA" id="ARBA00017684"/>
    </source>
</evidence>
<evidence type="ECO:0000256" key="6">
    <source>
        <dbReference type="ARBA" id="ARBA00004661"/>
    </source>
</evidence>
<dbReference type="AlphaFoldDB" id="A0A6J5YTB1"/>
<evidence type="ECO:0000256" key="18">
    <source>
        <dbReference type="ARBA" id="ARBA00023285"/>
    </source>
</evidence>
<sequence length="358" mass="39014">MTQILVHADSTYPVEVRAQARWDVRQHIGGADRIAIIHPQAMRNAGDELKTFLHDLDVVTIEIPNGEDAKTISVLEFCWTALGNAGFTRNDVIVSLGGGATTDLAGFVAATWLRGIRIVHLPTTLLAMVDAAVGGKTGINTVEGKNLVGSFYSPAAVICDLDYLQSQDRADYVSGLAEIIKAGFIRDPQILTLIESDPQQATDPSWLHTEEIIARAIRVKADVVSHDLRETLGTSVGREILNFGHTFAHAIEQVEKYTWRHGDAVSVGMIYVGELATMAGLMPTTMLHRMRAILADVGLPTTYTAGEWPQLLAAMKIDKKSRGNTLRFVVLRDLAQPEIFSDPDAALLFAAYQQVGQS</sequence>
<evidence type="ECO:0000256" key="14">
    <source>
        <dbReference type="ARBA" id="ARBA00022833"/>
    </source>
</evidence>
<name>A0A6J5YTB1_9ZZZZ</name>
<dbReference type="InterPro" id="IPR030963">
    <property type="entry name" value="DHQ_synth_fam"/>
</dbReference>
<comment type="pathway">
    <text evidence="6">Metabolic intermediate biosynthesis; chorismate biosynthesis; chorismate from D-erythrose 4-phosphate and phosphoenolpyruvate: step 2/7.</text>
</comment>
<keyword evidence="16" id="KW-0057">Aromatic amino acid biosynthesis</keyword>
<dbReference type="Pfam" id="PF24621">
    <property type="entry name" value="DHQS_C"/>
    <property type="match status" value="1"/>
</dbReference>
<evidence type="ECO:0000256" key="1">
    <source>
        <dbReference type="ARBA" id="ARBA00001393"/>
    </source>
</evidence>
<dbReference type="CDD" id="cd08195">
    <property type="entry name" value="DHQS"/>
    <property type="match status" value="1"/>
</dbReference>
<dbReference type="InterPro" id="IPR016037">
    <property type="entry name" value="DHQ_synth_AroB"/>
</dbReference>
<keyword evidence="10" id="KW-0963">Cytoplasm</keyword>
<feature type="domain" description="3-dehydroquinate synthase C-terminal" evidence="20">
    <location>
        <begin position="175"/>
        <end position="321"/>
    </location>
</feature>
<gene>
    <name evidence="21" type="ORF">UFOPK3770_00185</name>
</gene>
<dbReference type="EMBL" id="CAESAJ010000009">
    <property type="protein sequence ID" value="CAB4331123.1"/>
    <property type="molecule type" value="Genomic_DNA"/>
</dbReference>
<accession>A0A6J5YTB1</accession>
<dbReference type="InterPro" id="IPR030960">
    <property type="entry name" value="DHQS/DOIS_N"/>
</dbReference>
<dbReference type="HAMAP" id="MF_00110">
    <property type="entry name" value="DHQ_synthase"/>
    <property type="match status" value="1"/>
</dbReference>
<protein>
    <recommendedName>
        <fullName evidence="9">3-dehydroquinate synthase</fullName>
        <ecNumber evidence="8">4.2.3.4</ecNumber>
    </recommendedName>
</protein>
<dbReference type="GO" id="GO:0009073">
    <property type="term" value="P:aromatic amino acid family biosynthetic process"/>
    <property type="evidence" value="ECO:0007669"/>
    <property type="project" value="UniProtKB-KW"/>
</dbReference>
<evidence type="ECO:0000256" key="2">
    <source>
        <dbReference type="ARBA" id="ARBA00001911"/>
    </source>
</evidence>
<evidence type="ECO:0000256" key="4">
    <source>
        <dbReference type="ARBA" id="ARBA00001947"/>
    </source>
</evidence>
<evidence type="ECO:0000256" key="10">
    <source>
        <dbReference type="ARBA" id="ARBA00022490"/>
    </source>
</evidence>
<dbReference type="GO" id="GO:0000166">
    <property type="term" value="F:nucleotide binding"/>
    <property type="evidence" value="ECO:0007669"/>
    <property type="project" value="UniProtKB-KW"/>
</dbReference>
<evidence type="ECO:0000256" key="17">
    <source>
        <dbReference type="ARBA" id="ARBA00023239"/>
    </source>
</evidence>
<proteinExistence type="inferred from homology"/>
<comment type="cofactor">
    <cofactor evidence="4">
        <name>Zn(2+)</name>
        <dbReference type="ChEBI" id="CHEBI:29105"/>
    </cofactor>
</comment>
<keyword evidence="13" id="KW-0547">Nucleotide-binding</keyword>
<comment type="catalytic activity">
    <reaction evidence="1">
        <text>7-phospho-2-dehydro-3-deoxy-D-arabino-heptonate = 3-dehydroquinate + phosphate</text>
        <dbReference type="Rhea" id="RHEA:21968"/>
        <dbReference type="ChEBI" id="CHEBI:32364"/>
        <dbReference type="ChEBI" id="CHEBI:43474"/>
        <dbReference type="ChEBI" id="CHEBI:58394"/>
        <dbReference type="EC" id="4.2.3.4"/>
    </reaction>
</comment>
<dbReference type="InterPro" id="IPR056179">
    <property type="entry name" value="DHQS_C"/>
</dbReference>
<evidence type="ECO:0000256" key="16">
    <source>
        <dbReference type="ARBA" id="ARBA00023141"/>
    </source>
</evidence>
<evidence type="ECO:0000259" key="20">
    <source>
        <dbReference type="Pfam" id="PF24621"/>
    </source>
</evidence>
<reference evidence="21" key="1">
    <citation type="submission" date="2020-05" db="EMBL/GenBank/DDBJ databases">
        <authorList>
            <person name="Chiriac C."/>
            <person name="Salcher M."/>
            <person name="Ghai R."/>
            <person name="Kavagutti S V."/>
        </authorList>
    </citation>
    <scope>NUCLEOTIDE SEQUENCE</scope>
</reference>
<evidence type="ECO:0000256" key="13">
    <source>
        <dbReference type="ARBA" id="ARBA00022741"/>
    </source>
</evidence>
<dbReference type="GO" id="GO:0008652">
    <property type="term" value="P:amino acid biosynthetic process"/>
    <property type="evidence" value="ECO:0007669"/>
    <property type="project" value="UniProtKB-KW"/>
</dbReference>
<dbReference type="Pfam" id="PF01761">
    <property type="entry name" value="DHQ_synthase"/>
    <property type="match status" value="1"/>
</dbReference>
<dbReference type="GO" id="GO:0003856">
    <property type="term" value="F:3-dehydroquinate synthase activity"/>
    <property type="evidence" value="ECO:0007669"/>
    <property type="project" value="UniProtKB-EC"/>
</dbReference>
<dbReference type="PANTHER" id="PTHR43622:SF7">
    <property type="entry name" value="3-DEHYDROQUINATE SYNTHASE, CHLOROPLASTIC"/>
    <property type="match status" value="1"/>
</dbReference>
<keyword evidence="15" id="KW-0520">NAD</keyword>